<reference evidence="1" key="1">
    <citation type="submission" date="2014-09" db="EMBL/GenBank/DDBJ databases">
        <authorList>
            <person name="Magalhaes I.L.F."/>
            <person name="Oliveira U."/>
            <person name="Santos F.R."/>
            <person name="Vidigal T.H.D.A."/>
            <person name="Brescovit A.D."/>
            <person name="Santos A.J."/>
        </authorList>
    </citation>
    <scope>NUCLEOTIDE SEQUENCE</scope>
    <source>
        <tissue evidence="1">Shoot tissue taken approximately 20 cm above the soil surface</tissue>
    </source>
</reference>
<accession>A0A0A9CUU9</accession>
<protein>
    <submittedName>
        <fullName evidence="1">Uncharacterized protein</fullName>
    </submittedName>
</protein>
<sequence length="88" mass="10043">MNSEMNLRRRFKVINTTTQKSLLCLQNEQGDIKLRASKTFANLPHRLLVVMTLLFLLGCGKPCIPCCSLSRSDFCSRIGLFARFLLLH</sequence>
<name>A0A0A9CUU9_ARUDO</name>
<dbReference type="EMBL" id="GBRH01218509">
    <property type="protein sequence ID" value="JAD79386.1"/>
    <property type="molecule type" value="Transcribed_RNA"/>
</dbReference>
<organism evidence="1">
    <name type="scientific">Arundo donax</name>
    <name type="common">Giant reed</name>
    <name type="synonym">Donax arundinaceus</name>
    <dbReference type="NCBI Taxonomy" id="35708"/>
    <lineage>
        <taxon>Eukaryota</taxon>
        <taxon>Viridiplantae</taxon>
        <taxon>Streptophyta</taxon>
        <taxon>Embryophyta</taxon>
        <taxon>Tracheophyta</taxon>
        <taxon>Spermatophyta</taxon>
        <taxon>Magnoliopsida</taxon>
        <taxon>Liliopsida</taxon>
        <taxon>Poales</taxon>
        <taxon>Poaceae</taxon>
        <taxon>PACMAD clade</taxon>
        <taxon>Arundinoideae</taxon>
        <taxon>Arundineae</taxon>
        <taxon>Arundo</taxon>
    </lineage>
</organism>
<reference evidence="1" key="2">
    <citation type="journal article" date="2015" name="Data Brief">
        <title>Shoot transcriptome of the giant reed, Arundo donax.</title>
        <authorList>
            <person name="Barrero R.A."/>
            <person name="Guerrero F.D."/>
            <person name="Moolhuijzen P."/>
            <person name="Goolsby J.A."/>
            <person name="Tidwell J."/>
            <person name="Bellgard S.E."/>
            <person name="Bellgard M.I."/>
        </authorList>
    </citation>
    <scope>NUCLEOTIDE SEQUENCE</scope>
    <source>
        <tissue evidence="1">Shoot tissue taken approximately 20 cm above the soil surface</tissue>
    </source>
</reference>
<dbReference type="AlphaFoldDB" id="A0A0A9CUU9"/>
<proteinExistence type="predicted"/>
<evidence type="ECO:0000313" key="1">
    <source>
        <dbReference type="EMBL" id="JAD79386.1"/>
    </source>
</evidence>